<dbReference type="RefSeq" id="WP_013784038.1">
    <property type="nucleotide sequence ID" value="NC_015554.1"/>
</dbReference>
<sequence length="118" mass="12952">MRQFLLSLFVSTLLGAAILFFSPYFIGEIEPWSSDSYYYTGALVLAGFIMLVDRHASYESIFIGIVLGQAIYMFTFIPVDSLVGVALVIMAFKSLLSCVGLLLKSAISDVLHLIKGNT</sequence>
<feature type="transmembrane region" description="Helical" evidence="1">
    <location>
        <begin position="83"/>
        <end position="103"/>
    </location>
</feature>
<dbReference type="KEGG" id="alt:ambt_07860"/>
<evidence type="ECO:0000313" key="3">
    <source>
        <dbReference type="Proteomes" id="UP000000683"/>
    </source>
</evidence>
<organism evidence="2 3">
    <name type="scientific">Alteromonas naphthalenivorans</name>
    <dbReference type="NCBI Taxonomy" id="715451"/>
    <lineage>
        <taxon>Bacteria</taxon>
        <taxon>Pseudomonadati</taxon>
        <taxon>Pseudomonadota</taxon>
        <taxon>Gammaproteobacteria</taxon>
        <taxon>Alteromonadales</taxon>
        <taxon>Alteromonadaceae</taxon>
        <taxon>Alteromonas/Salinimonas group</taxon>
        <taxon>Alteromonas</taxon>
    </lineage>
</organism>
<evidence type="ECO:0000313" key="2">
    <source>
        <dbReference type="EMBL" id="AEF03100.1"/>
    </source>
</evidence>
<dbReference type="Proteomes" id="UP000000683">
    <property type="component" value="Chromosome"/>
</dbReference>
<dbReference type="HOGENOM" id="CLU_2220947_0_0_6"/>
<dbReference type="OrthoDB" id="7029831at2"/>
<dbReference type="eggNOG" id="ENOG502ZV9D">
    <property type="taxonomic scope" value="Bacteria"/>
</dbReference>
<keyword evidence="1" id="KW-0472">Membrane</keyword>
<keyword evidence="1" id="KW-0812">Transmembrane</keyword>
<accession>F5Z7Q7</accession>
<gene>
    <name evidence="2" type="ordered locus">ambt_07860</name>
</gene>
<protein>
    <submittedName>
        <fullName evidence="2">Uncharacterized protein</fullName>
    </submittedName>
</protein>
<name>F5Z7Q7_ALTNA</name>
<evidence type="ECO:0000256" key="1">
    <source>
        <dbReference type="SAM" id="Phobius"/>
    </source>
</evidence>
<keyword evidence="1" id="KW-1133">Transmembrane helix</keyword>
<reference evidence="2 3" key="1">
    <citation type="journal article" date="2011" name="J. Bacteriol.">
        <title>Complete genome sequence of the polycyclic aromatic hydrocarbon-degrading bacterium Alteromonas sp. strain SN2.</title>
        <authorList>
            <person name="Jin H.M."/>
            <person name="Jeong H."/>
            <person name="Moon E.J."/>
            <person name="Math R.K."/>
            <person name="Lee K."/>
            <person name="Kim H.J."/>
            <person name="Jeon C.O."/>
            <person name="Oh T.K."/>
            <person name="Kim J.F."/>
        </authorList>
    </citation>
    <scope>NUCLEOTIDE SEQUENCE [LARGE SCALE GENOMIC DNA]</scope>
    <source>
        <strain evidence="3">JCM 17741 / KACC 18427 / KCTC 11700BP / SN2</strain>
    </source>
</reference>
<proteinExistence type="predicted"/>
<feature type="transmembrane region" description="Helical" evidence="1">
    <location>
        <begin position="37"/>
        <end position="53"/>
    </location>
</feature>
<feature type="transmembrane region" description="Helical" evidence="1">
    <location>
        <begin position="60"/>
        <end position="77"/>
    </location>
</feature>
<dbReference type="AlphaFoldDB" id="F5Z7Q7"/>
<dbReference type="EMBL" id="CP002339">
    <property type="protein sequence ID" value="AEF03100.1"/>
    <property type="molecule type" value="Genomic_DNA"/>
</dbReference>
<keyword evidence="3" id="KW-1185">Reference proteome</keyword>